<feature type="transmembrane region" description="Helical" evidence="9">
    <location>
        <begin position="315"/>
        <end position="334"/>
    </location>
</feature>
<dbReference type="CDD" id="cd17321">
    <property type="entry name" value="MFS_MMR_MDR_like"/>
    <property type="match status" value="1"/>
</dbReference>
<feature type="transmembrane region" description="Helical" evidence="9">
    <location>
        <begin position="176"/>
        <end position="195"/>
    </location>
</feature>
<evidence type="ECO:0000256" key="4">
    <source>
        <dbReference type="ARBA" id="ARBA00022692"/>
    </source>
</evidence>
<comment type="caution">
    <text evidence="11">The sequence shown here is derived from an EMBL/GenBank/DDBJ whole genome shotgun (WGS) entry which is preliminary data.</text>
</comment>
<feature type="transmembrane region" description="Helical" evidence="9">
    <location>
        <begin position="371"/>
        <end position="390"/>
    </location>
</feature>
<dbReference type="GO" id="GO:0022857">
    <property type="term" value="F:transmembrane transporter activity"/>
    <property type="evidence" value="ECO:0007669"/>
    <property type="project" value="InterPro"/>
</dbReference>
<evidence type="ECO:0000256" key="5">
    <source>
        <dbReference type="ARBA" id="ARBA00022989"/>
    </source>
</evidence>
<keyword evidence="7" id="KW-0046">Antibiotic resistance</keyword>
<proteinExistence type="predicted"/>
<dbReference type="GO" id="GO:0046677">
    <property type="term" value="P:response to antibiotic"/>
    <property type="evidence" value="ECO:0007669"/>
    <property type="project" value="UniProtKB-KW"/>
</dbReference>
<dbReference type="Gene3D" id="1.20.1250.20">
    <property type="entry name" value="MFS general substrate transporter like domains"/>
    <property type="match status" value="1"/>
</dbReference>
<evidence type="ECO:0000256" key="1">
    <source>
        <dbReference type="ARBA" id="ARBA00004651"/>
    </source>
</evidence>
<evidence type="ECO:0000256" key="3">
    <source>
        <dbReference type="ARBA" id="ARBA00022475"/>
    </source>
</evidence>
<reference evidence="11 12" key="1">
    <citation type="submission" date="2013-12" db="EMBL/GenBank/DDBJ databases">
        <title>Annotated genome of Streptomyces scopuliridis.</title>
        <authorList>
            <person name="Olson J.B."/>
        </authorList>
    </citation>
    <scope>NUCLEOTIDE SEQUENCE [LARGE SCALE GENOMIC DNA]</scope>
    <source>
        <strain evidence="11 12">RB72</strain>
    </source>
</reference>
<keyword evidence="2" id="KW-0813">Transport</keyword>
<keyword evidence="3" id="KW-1003">Cell membrane</keyword>
<feature type="domain" description="Major facilitator superfamily (MFS) profile" evidence="10">
    <location>
        <begin position="22"/>
        <end position="531"/>
    </location>
</feature>
<evidence type="ECO:0000256" key="9">
    <source>
        <dbReference type="SAM" id="Phobius"/>
    </source>
</evidence>
<dbReference type="InterPro" id="IPR020846">
    <property type="entry name" value="MFS_dom"/>
</dbReference>
<feature type="transmembrane region" description="Helical" evidence="9">
    <location>
        <begin position="207"/>
        <end position="226"/>
    </location>
</feature>
<feature type="transmembrane region" description="Helical" evidence="9">
    <location>
        <begin position="238"/>
        <end position="260"/>
    </location>
</feature>
<dbReference type="PANTHER" id="PTHR42718:SF46">
    <property type="entry name" value="BLR6921 PROTEIN"/>
    <property type="match status" value="1"/>
</dbReference>
<evidence type="ECO:0000256" key="7">
    <source>
        <dbReference type="ARBA" id="ARBA00023251"/>
    </source>
</evidence>
<evidence type="ECO:0000313" key="11">
    <source>
        <dbReference type="EMBL" id="PVE13218.1"/>
    </source>
</evidence>
<evidence type="ECO:0000256" key="8">
    <source>
        <dbReference type="SAM" id="MobiDB-lite"/>
    </source>
</evidence>
<keyword evidence="12" id="KW-1185">Reference proteome</keyword>
<name>A0A2T7TDP8_9ACTN</name>
<evidence type="ECO:0000313" key="12">
    <source>
        <dbReference type="Proteomes" id="UP000245992"/>
    </source>
</evidence>
<evidence type="ECO:0000259" key="10">
    <source>
        <dbReference type="PROSITE" id="PS50850"/>
    </source>
</evidence>
<dbReference type="PANTHER" id="PTHR42718">
    <property type="entry name" value="MAJOR FACILITATOR SUPERFAMILY MULTIDRUG TRANSPORTER MFSC"/>
    <property type="match status" value="1"/>
</dbReference>
<feature type="transmembrane region" description="Helical" evidence="9">
    <location>
        <begin position="508"/>
        <end position="526"/>
    </location>
</feature>
<feature type="transmembrane region" description="Helical" evidence="9">
    <location>
        <begin position="346"/>
        <end position="365"/>
    </location>
</feature>
<dbReference type="STRING" id="1440053.GCA_000718095_05433"/>
<evidence type="ECO:0000256" key="2">
    <source>
        <dbReference type="ARBA" id="ARBA00022448"/>
    </source>
</evidence>
<dbReference type="PRINTS" id="PR01036">
    <property type="entry name" value="TCRTETB"/>
</dbReference>
<keyword evidence="4 9" id="KW-0812">Transmembrane</keyword>
<protein>
    <submittedName>
        <fullName evidence="11">Multidrug MFS transporter</fullName>
    </submittedName>
</protein>
<feature type="transmembrane region" description="Helical" evidence="9">
    <location>
        <begin position="280"/>
        <end position="303"/>
    </location>
</feature>
<accession>A0A2T7TDP8</accession>
<dbReference type="Pfam" id="PF07690">
    <property type="entry name" value="MFS_1"/>
    <property type="match status" value="1"/>
</dbReference>
<dbReference type="InterPro" id="IPR036259">
    <property type="entry name" value="MFS_trans_sf"/>
</dbReference>
<feature type="transmembrane region" description="Helical" evidence="9">
    <location>
        <begin position="57"/>
        <end position="76"/>
    </location>
</feature>
<feature type="transmembrane region" description="Helical" evidence="9">
    <location>
        <begin position="88"/>
        <end position="107"/>
    </location>
</feature>
<feature type="region of interest" description="Disordered" evidence="8">
    <location>
        <begin position="530"/>
        <end position="553"/>
    </location>
</feature>
<organism evidence="11 12">
    <name type="scientific">Streptomyces scopuliridis RB72</name>
    <dbReference type="NCBI Taxonomy" id="1440053"/>
    <lineage>
        <taxon>Bacteria</taxon>
        <taxon>Bacillati</taxon>
        <taxon>Actinomycetota</taxon>
        <taxon>Actinomycetes</taxon>
        <taxon>Kitasatosporales</taxon>
        <taxon>Streptomycetaceae</taxon>
        <taxon>Streptomyces</taxon>
    </lineage>
</organism>
<dbReference type="GO" id="GO:0005886">
    <property type="term" value="C:plasma membrane"/>
    <property type="evidence" value="ECO:0007669"/>
    <property type="project" value="UniProtKB-SubCell"/>
</dbReference>
<evidence type="ECO:0000256" key="6">
    <source>
        <dbReference type="ARBA" id="ARBA00023136"/>
    </source>
</evidence>
<dbReference type="Gene3D" id="1.20.1720.10">
    <property type="entry name" value="Multidrug resistance protein D"/>
    <property type="match status" value="1"/>
</dbReference>
<sequence length="553" mass="57471">MSDTKDMSTSGRGSRAAGPWAALAALSLGLFMIVVDTSIVSVAVPTMVRDLNTGLNAVVWVTSVYLLMYAVPMLFTSRLGDRYGPKRVFVAGLAVFTGASLCAGLSASVETLIAARAAQGLGAALLTPQTLTLITHLFPGGDRGRAMGFLGGASGLATVTGPLLGGVLVDGLGWQWIFYVNVLVGVATLALSLLVIPDWRPGRAHRFDMPGILLSGAGLFLIVFGVQNGQTYHWGELLGPITVFEVIAVGVTLLVAFVVWQRVTRNEPLVPLRTFADRNFSMGALTTAALGFAITGMFLPLVIYMQSALGLSPTGAGLVTAPMALVSGLMGPFIGRLSDRVNGKYLVMSGLLGMALGLAVIALQAEAELPPWQLIPGLLVCGLGMGLVLVPVNNVAMGTVPADLRGAASGIFFTARQLGAVLGSATIGVLLQVRIVTATAHEADAASAQLPARYRQDFLAYVRDTTSRTAGAPDTETSSALPRHLARQVRQLAEQAVQNGLTQAAKETLIPLIAVLLLGFLAGAAMRRTAPVGGSSQPADHPTALTTTRKGSP</sequence>
<keyword evidence="6 9" id="KW-0472">Membrane</keyword>
<dbReference type="Proteomes" id="UP000245992">
    <property type="component" value="Unassembled WGS sequence"/>
</dbReference>
<dbReference type="NCBIfam" id="TIGR00711">
    <property type="entry name" value="efflux_EmrB"/>
    <property type="match status" value="1"/>
</dbReference>
<dbReference type="SUPFAM" id="SSF103473">
    <property type="entry name" value="MFS general substrate transporter"/>
    <property type="match status" value="1"/>
</dbReference>
<comment type="subcellular location">
    <subcellularLocation>
        <location evidence="1">Cell membrane</location>
        <topology evidence="1">Multi-pass membrane protein</topology>
    </subcellularLocation>
</comment>
<gene>
    <name evidence="11" type="ORF">Y717_20965</name>
</gene>
<dbReference type="PROSITE" id="PS50850">
    <property type="entry name" value="MFS"/>
    <property type="match status" value="1"/>
</dbReference>
<feature type="transmembrane region" description="Helical" evidence="9">
    <location>
        <begin position="20"/>
        <end position="45"/>
    </location>
</feature>
<dbReference type="InterPro" id="IPR004638">
    <property type="entry name" value="EmrB-like"/>
</dbReference>
<feature type="compositionally biased region" description="Polar residues" evidence="8">
    <location>
        <begin position="534"/>
        <end position="553"/>
    </location>
</feature>
<dbReference type="AlphaFoldDB" id="A0A2T7TDP8"/>
<keyword evidence="5 9" id="KW-1133">Transmembrane helix</keyword>
<feature type="transmembrane region" description="Helical" evidence="9">
    <location>
        <begin position="146"/>
        <end position="164"/>
    </location>
</feature>
<dbReference type="EMBL" id="AZSP01000037">
    <property type="protein sequence ID" value="PVE13218.1"/>
    <property type="molecule type" value="Genomic_DNA"/>
</dbReference>
<dbReference type="RefSeq" id="WP_240627557.1">
    <property type="nucleotide sequence ID" value="NZ_AZSP01000037.1"/>
</dbReference>
<dbReference type="InterPro" id="IPR011701">
    <property type="entry name" value="MFS"/>
</dbReference>